<name>A0A916ZGR9_9HYPH</name>
<protein>
    <recommendedName>
        <fullName evidence="1">NADPH-dependent FMN reductase-like domain-containing protein</fullName>
    </recommendedName>
</protein>
<dbReference type="GO" id="GO:0016491">
    <property type="term" value="F:oxidoreductase activity"/>
    <property type="evidence" value="ECO:0007669"/>
    <property type="project" value="InterPro"/>
</dbReference>
<evidence type="ECO:0000259" key="1">
    <source>
        <dbReference type="Pfam" id="PF03358"/>
    </source>
</evidence>
<comment type="caution">
    <text evidence="2">The sequence shown here is derived from an EMBL/GenBank/DDBJ whole genome shotgun (WGS) entry which is preliminary data.</text>
</comment>
<dbReference type="Gene3D" id="3.40.50.360">
    <property type="match status" value="1"/>
</dbReference>
<dbReference type="Pfam" id="PF03358">
    <property type="entry name" value="FMN_red"/>
    <property type="match status" value="1"/>
</dbReference>
<keyword evidence="3" id="KW-1185">Reference proteome</keyword>
<sequence>MTARILVLPGTLEPGSPNRLLAFEIAKRLALTTAEVTVLDLEDYPLPVLDIETSDHELPPAALRLAERLLLQDALVLVAPEANGSLAPLPKNALDWAAHAARAVAPSPRSAVFRGLLVALASGLPGPDRSFAALDAWSPVFAALGADVLDEKAVPVMLSQAGEPVDPGADLDAFIAVLIDEVALRGRHQL</sequence>
<dbReference type="Proteomes" id="UP000644699">
    <property type="component" value="Unassembled WGS sequence"/>
</dbReference>
<accession>A0A916ZGR9</accession>
<evidence type="ECO:0000313" key="3">
    <source>
        <dbReference type="Proteomes" id="UP000644699"/>
    </source>
</evidence>
<dbReference type="AlphaFoldDB" id="A0A916ZGR9"/>
<reference evidence="2" key="1">
    <citation type="journal article" date="2014" name="Int. J. Syst. Evol. Microbiol.">
        <title>Complete genome sequence of Corynebacterium casei LMG S-19264T (=DSM 44701T), isolated from a smear-ripened cheese.</title>
        <authorList>
            <consortium name="US DOE Joint Genome Institute (JGI-PGF)"/>
            <person name="Walter F."/>
            <person name="Albersmeier A."/>
            <person name="Kalinowski J."/>
            <person name="Ruckert C."/>
        </authorList>
    </citation>
    <scope>NUCLEOTIDE SEQUENCE</scope>
    <source>
        <strain evidence="2">CGMCC 1.15367</strain>
    </source>
</reference>
<dbReference type="EMBL" id="BMIQ01000002">
    <property type="protein sequence ID" value="GGD96730.1"/>
    <property type="molecule type" value="Genomic_DNA"/>
</dbReference>
<dbReference type="SUPFAM" id="SSF52218">
    <property type="entry name" value="Flavoproteins"/>
    <property type="match status" value="1"/>
</dbReference>
<dbReference type="InterPro" id="IPR029039">
    <property type="entry name" value="Flavoprotein-like_sf"/>
</dbReference>
<organism evidence="2 3">
    <name type="scientific">Aureimonas endophytica</name>
    <dbReference type="NCBI Taxonomy" id="2027858"/>
    <lineage>
        <taxon>Bacteria</taxon>
        <taxon>Pseudomonadati</taxon>
        <taxon>Pseudomonadota</taxon>
        <taxon>Alphaproteobacteria</taxon>
        <taxon>Hyphomicrobiales</taxon>
        <taxon>Aurantimonadaceae</taxon>
        <taxon>Aureimonas</taxon>
    </lineage>
</organism>
<dbReference type="RefSeq" id="WP_188907560.1">
    <property type="nucleotide sequence ID" value="NZ_BMIQ01000002.1"/>
</dbReference>
<proteinExistence type="predicted"/>
<reference evidence="2" key="2">
    <citation type="submission" date="2020-09" db="EMBL/GenBank/DDBJ databases">
        <authorList>
            <person name="Sun Q."/>
            <person name="Zhou Y."/>
        </authorList>
    </citation>
    <scope>NUCLEOTIDE SEQUENCE</scope>
    <source>
        <strain evidence="2">CGMCC 1.15367</strain>
    </source>
</reference>
<evidence type="ECO:0000313" key="2">
    <source>
        <dbReference type="EMBL" id="GGD96730.1"/>
    </source>
</evidence>
<gene>
    <name evidence="2" type="ORF">GCM10011390_14390</name>
</gene>
<feature type="domain" description="NADPH-dependent FMN reductase-like" evidence="1">
    <location>
        <begin position="4"/>
        <end position="154"/>
    </location>
</feature>
<dbReference type="InterPro" id="IPR005025">
    <property type="entry name" value="FMN_Rdtase-like_dom"/>
</dbReference>